<dbReference type="Gene3D" id="3.10.450.50">
    <property type="match status" value="1"/>
</dbReference>
<evidence type="ECO:0000259" key="1">
    <source>
        <dbReference type="Pfam" id="PF12680"/>
    </source>
</evidence>
<dbReference type="RefSeq" id="WP_377380143.1">
    <property type="nucleotide sequence ID" value="NZ_JBHSSW010000028.1"/>
</dbReference>
<feature type="domain" description="SnoaL-like" evidence="1">
    <location>
        <begin position="7"/>
        <end position="103"/>
    </location>
</feature>
<name>A0ABW1SD08_9PROT</name>
<evidence type="ECO:0000313" key="2">
    <source>
        <dbReference type="EMBL" id="MFC6199253.1"/>
    </source>
</evidence>
<accession>A0ABW1SD08</accession>
<dbReference type="InterPro" id="IPR037401">
    <property type="entry name" value="SnoaL-like"/>
</dbReference>
<sequence>MASNNLQKWHDYMKSHDLKALRDMLDDDVVFHSPVVHTPQAGKDITYLYLSAADQVLGTDKFRYINEFDLGDKAVLEFETEVDGLVINGIDMITWNEGGQIVDFKVMVRPLKAINAVHAAMGKMLETLKTKS</sequence>
<dbReference type="InterPro" id="IPR032710">
    <property type="entry name" value="NTF2-like_dom_sf"/>
</dbReference>
<proteinExistence type="predicted"/>
<keyword evidence="3" id="KW-1185">Reference proteome</keyword>
<dbReference type="Pfam" id="PF12680">
    <property type="entry name" value="SnoaL_2"/>
    <property type="match status" value="1"/>
</dbReference>
<reference evidence="3" key="1">
    <citation type="journal article" date="2019" name="Int. J. Syst. Evol. Microbiol.">
        <title>The Global Catalogue of Microorganisms (GCM) 10K type strain sequencing project: providing services to taxonomists for standard genome sequencing and annotation.</title>
        <authorList>
            <consortium name="The Broad Institute Genomics Platform"/>
            <consortium name="The Broad Institute Genome Sequencing Center for Infectious Disease"/>
            <person name="Wu L."/>
            <person name="Ma J."/>
        </authorList>
    </citation>
    <scope>NUCLEOTIDE SEQUENCE [LARGE SCALE GENOMIC DNA]</scope>
    <source>
        <strain evidence="3">CGMCC-1.15741</strain>
    </source>
</reference>
<organism evidence="2 3">
    <name type="scientific">Ponticaulis profundi</name>
    <dbReference type="NCBI Taxonomy" id="2665222"/>
    <lineage>
        <taxon>Bacteria</taxon>
        <taxon>Pseudomonadati</taxon>
        <taxon>Pseudomonadota</taxon>
        <taxon>Alphaproteobacteria</taxon>
        <taxon>Hyphomonadales</taxon>
        <taxon>Hyphomonadaceae</taxon>
        <taxon>Ponticaulis</taxon>
    </lineage>
</organism>
<protein>
    <submittedName>
        <fullName evidence="2">Nuclear transport factor 2 family protein</fullName>
    </submittedName>
</protein>
<dbReference type="EMBL" id="JBHSSW010000028">
    <property type="protein sequence ID" value="MFC6199253.1"/>
    <property type="molecule type" value="Genomic_DNA"/>
</dbReference>
<dbReference type="SUPFAM" id="SSF54427">
    <property type="entry name" value="NTF2-like"/>
    <property type="match status" value="1"/>
</dbReference>
<evidence type="ECO:0000313" key="3">
    <source>
        <dbReference type="Proteomes" id="UP001596303"/>
    </source>
</evidence>
<dbReference type="Proteomes" id="UP001596303">
    <property type="component" value="Unassembled WGS sequence"/>
</dbReference>
<comment type="caution">
    <text evidence="2">The sequence shown here is derived from an EMBL/GenBank/DDBJ whole genome shotgun (WGS) entry which is preliminary data.</text>
</comment>
<gene>
    <name evidence="2" type="ORF">ACFQDM_14295</name>
</gene>